<reference evidence="3 4" key="1">
    <citation type="submission" date="2023-02" db="EMBL/GenBank/DDBJ databases">
        <title>Devosia chondri sp. nov., isolated from the phycosphere of marine algae.</title>
        <authorList>
            <person name="Kim J.M."/>
            <person name="Lee J.K."/>
            <person name="Choi B.J."/>
            <person name="Bayburt H."/>
            <person name="Jeon C.O."/>
        </authorList>
    </citation>
    <scope>NUCLEOTIDE SEQUENCE [LARGE SCALE GENOMIC DNA]</scope>
    <source>
        <strain evidence="3 4">G2-5</strain>
    </source>
</reference>
<gene>
    <name evidence="3" type="ORF">PSQ90_03235</name>
</gene>
<dbReference type="Proteomes" id="UP001222118">
    <property type="component" value="Chromosome"/>
</dbReference>
<keyword evidence="4" id="KW-1185">Reference proteome</keyword>
<keyword evidence="1" id="KW-0472">Membrane</keyword>
<evidence type="ECO:0000256" key="1">
    <source>
        <dbReference type="SAM" id="Phobius"/>
    </source>
</evidence>
<name>A0ABY7YZ39_9HYPH</name>
<dbReference type="Pfam" id="PF07331">
    <property type="entry name" value="TctB"/>
    <property type="match status" value="1"/>
</dbReference>
<evidence type="ECO:0000313" key="4">
    <source>
        <dbReference type="Proteomes" id="UP001222118"/>
    </source>
</evidence>
<dbReference type="InterPro" id="IPR009936">
    <property type="entry name" value="DUF1468"/>
</dbReference>
<feature type="transmembrane region" description="Helical" evidence="1">
    <location>
        <begin position="97"/>
        <end position="117"/>
    </location>
</feature>
<organism evidence="3 4">
    <name type="scientific">Devosia rhodophyticola</name>
    <dbReference type="NCBI Taxonomy" id="3026423"/>
    <lineage>
        <taxon>Bacteria</taxon>
        <taxon>Pseudomonadati</taxon>
        <taxon>Pseudomonadota</taxon>
        <taxon>Alphaproteobacteria</taxon>
        <taxon>Hyphomicrobiales</taxon>
        <taxon>Devosiaceae</taxon>
        <taxon>Devosia</taxon>
    </lineage>
</organism>
<feature type="transmembrane region" description="Helical" evidence="1">
    <location>
        <begin position="6"/>
        <end position="23"/>
    </location>
</feature>
<accession>A0ABY7YZ39</accession>
<sequence length="121" mass="12836">MGPDFLPTVVAYVVGTLTLIQLIKQVAQAWRGESTLAAPIDPKSALAAIGFGTVTICYFALLAYAILPFYISTTAFVIGATLIMARSIAWREVAVSAVTGIVLGVALQFVFTKVMIIDLPT</sequence>
<feature type="transmembrane region" description="Helical" evidence="1">
    <location>
        <begin position="44"/>
        <end position="61"/>
    </location>
</feature>
<feature type="transmembrane region" description="Helical" evidence="1">
    <location>
        <begin position="67"/>
        <end position="85"/>
    </location>
</feature>
<keyword evidence="1" id="KW-0812">Transmembrane</keyword>
<feature type="domain" description="DUF1468" evidence="2">
    <location>
        <begin position="1"/>
        <end position="120"/>
    </location>
</feature>
<protein>
    <submittedName>
        <fullName evidence="3">Tripartite tricarboxylate transporter TctB family protein</fullName>
    </submittedName>
</protein>
<proteinExistence type="predicted"/>
<evidence type="ECO:0000313" key="3">
    <source>
        <dbReference type="EMBL" id="WDR06497.1"/>
    </source>
</evidence>
<evidence type="ECO:0000259" key="2">
    <source>
        <dbReference type="Pfam" id="PF07331"/>
    </source>
</evidence>
<keyword evidence="1" id="KW-1133">Transmembrane helix</keyword>
<dbReference type="EMBL" id="CP118247">
    <property type="protein sequence ID" value="WDR06497.1"/>
    <property type="molecule type" value="Genomic_DNA"/>
</dbReference>